<gene>
    <name evidence="3" type="ORF">RSO01_67500</name>
</gene>
<evidence type="ECO:0000313" key="4">
    <source>
        <dbReference type="Proteomes" id="UP000321058"/>
    </source>
</evidence>
<organism evidence="3 4">
    <name type="scientific">Reyranella soli</name>
    <dbReference type="NCBI Taxonomy" id="1230389"/>
    <lineage>
        <taxon>Bacteria</taxon>
        <taxon>Pseudomonadati</taxon>
        <taxon>Pseudomonadota</taxon>
        <taxon>Alphaproteobacteria</taxon>
        <taxon>Hyphomicrobiales</taxon>
        <taxon>Reyranellaceae</taxon>
        <taxon>Reyranella</taxon>
    </lineage>
</organism>
<evidence type="ECO:0000259" key="2">
    <source>
        <dbReference type="Pfam" id="PF01814"/>
    </source>
</evidence>
<dbReference type="Pfam" id="PF01814">
    <property type="entry name" value="Hemerythrin"/>
    <property type="match status" value="1"/>
</dbReference>
<feature type="domain" description="Hemerythrin-like" evidence="2">
    <location>
        <begin position="9"/>
        <end position="120"/>
    </location>
</feature>
<accession>A0A512NKU9</accession>
<comment type="caution">
    <text evidence="3">The sequence shown here is derived from an EMBL/GenBank/DDBJ whole genome shotgun (WGS) entry which is preliminary data.</text>
</comment>
<proteinExistence type="predicted"/>
<keyword evidence="4" id="KW-1185">Reference proteome</keyword>
<feature type="region of interest" description="Disordered" evidence="1">
    <location>
        <begin position="152"/>
        <end position="183"/>
    </location>
</feature>
<dbReference type="RefSeq" id="WP_147154959.1">
    <property type="nucleotide sequence ID" value="NZ_BKAJ01000134.1"/>
</dbReference>
<protein>
    <submittedName>
        <fullName evidence="3">Hemerythrin</fullName>
    </submittedName>
</protein>
<dbReference type="InterPro" id="IPR012312">
    <property type="entry name" value="Hemerythrin-like"/>
</dbReference>
<dbReference type="AlphaFoldDB" id="A0A512NKU9"/>
<dbReference type="Gene3D" id="1.20.120.520">
    <property type="entry name" value="nmb1532 protein domain like"/>
    <property type="match status" value="1"/>
</dbReference>
<evidence type="ECO:0000256" key="1">
    <source>
        <dbReference type="SAM" id="MobiDB-lite"/>
    </source>
</evidence>
<dbReference type="PANTHER" id="PTHR35585">
    <property type="entry name" value="HHE DOMAIN PROTEIN (AFU_ORTHOLOGUE AFUA_4G00730)"/>
    <property type="match status" value="1"/>
</dbReference>
<dbReference type="PANTHER" id="PTHR35585:SF1">
    <property type="entry name" value="HHE DOMAIN PROTEIN (AFU_ORTHOLOGUE AFUA_4G00730)"/>
    <property type="match status" value="1"/>
</dbReference>
<name>A0A512NKU9_9HYPH</name>
<dbReference type="OrthoDB" id="9793637at2"/>
<reference evidence="3 4" key="1">
    <citation type="submission" date="2019-07" db="EMBL/GenBank/DDBJ databases">
        <title>Whole genome shotgun sequence of Reyranella soli NBRC 108950.</title>
        <authorList>
            <person name="Hosoyama A."/>
            <person name="Uohara A."/>
            <person name="Ohji S."/>
            <person name="Ichikawa N."/>
        </authorList>
    </citation>
    <scope>NUCLEOTIDE SEQUENCE [LARGE SCALE GENOMIC DNA]</scope>
    <source>
        <strain evidence="3 4">NBRC 108950</strain>
    </source>
</reference>
<sequence>MPSRDKPDAIALLKEDHRKVEDLFEKAEKARDEDRKKMLVQQICTELMIHSMVEEEIFYPACKDQIEDEDVLDEAYVEHDGAKVLIAELLDSEPDAEFYDAKVKVLSELIRHHVKEEEKRAEGLFAQAREAGLDIEALGERIMARKEELKQEFAGGNLPPPHTRSYTGHKLVQDNPVAAAGDD</sequence>
<dbReference type="EMBL" id="BKAJ01000134">
    <property type="protein sequence ID" value="GEP59584.1"/>
    <property type="molecule type" value="Genomic_DNA"/>
</dbReference>
<evidence type="ECO:0000313" key="3">
    <source>
        <dbReference type="EMBL" id="GEP59584.1"/>
    </source>
</evidence>
<dbReference type="Proteomes" id="UP000321058">
    <property type="component" value="Unassembled WGS sequence"/>
</dbReference>